<comment type="catalytic activity">
    <reaction evidence="19">
        <text>a 6-O-methyl-2'-deoxyguanosine in DNA + L-cysteinyl-[protein] = S-methyl-L-cysteinyl-[protein] + a 2'-deoxyguanosine in DNA</text>
        <dbReference type="Rhea" id="RHEA:24000"/>
        <dbReference type="Rhea" id="RHEA-COMP:10131"/>
        <dbReference type="Rhea" id="RHEA-COMP:10132"/>
        <dbReference type="Rhea" id="RHEA-COMP:11367"/>
        <dbReference type="Rhea" id="RHEA-COMP:11368"/>
        <dbReference type="ChEBI" id="CHEBI:29950"/>
        <dbReference type="ChEBI" id="CHEBI:82612"/>
        <dbReference type="ChEBI" id="CHEBI:85445"/>
        <dbReference type="ChEBI" id="CHEBI:85448"/>
        <dbReference type="EC" id="2.1.1.63"/>
    </reaction>
</comment>
<evidence type="ECO:0000256" key="6">
    <source>
        <dbReference type="ARBA" id="ARBA00011918"/>
    </source>
</evidence>
<dbReference type="GO" id="GO:0005654">
    <property type="term" value="C:nucleoplasm"/>
    <property type="evidence" value="ECO:0007669"/>
    <property type="project" value="TreeGrafter"/>
</dbReference>
<dbReference type="InterPro" id="IPR036217">
    <property type="entry name" value="MethylDNA_cys_MeTrfase_DNAb"/>
</dbReference>
<keyword evidence="12" id="KW-0227">DNA damage</keyword>
<evidence type="ECO:0000256" key="14">
    <source>
        <dbReference type="ARBA" id="ARBA00023125"/>
    </source>
</evidence>
<dbReference type="AlphaFoldDB" id="A0AAV4WNX9"/>
<keyword evidence="8" id="KW-0597">Phosphoprotein</keyword>
<comment type="similarity">
    <text evidence="5">Belongs to the MGMT family.</text>
</comment>
<dbReference type="PANTHER" id="PTHR46460:SF1">
    <property type="entry name" value="METHYLATED-DNA--PROTEIN-CYSTEINE METHYLTRANSFERASE"/>
    <property type="match status" value="1"/>
</dbReference>
<evidence type="ECO:0000256" key="3">
    <source>
        <dbReference type="ARBA" id="ARBA00003317"/>
    </source>
</evidence>
<dbReference type="Gene3D" id="3.30.160.70">
    <property type="entry name" value="Methylated DNA-protein cysteine methyltransferase domain"/>
    <property type="match status" value="1"/>
</dbReference>
<keyword evidence="16" id="KW-0539">Nucleus</keyword>
<dbReference type="PANTHER" id="PTHR46460">
    <property type="entry name" value="METHYLATED-DNA--PROTEIN-CYSTEINE METHYLTRANSFERASE"/>
    <property type="match status" value="1"/>
</dbReference>
<evidence type="ECO:0000256" key="4">
    <source>
        <dbReference type="ARBA" id="ARBA00004123"/>
    </source>
</evidence>
<accession>A0AAV4WNX9</accession>
<name>A0AAV4WNX9_9ARAC</name>
<evidence type="ECO:0000256" key="10">
    <source>
        <dbReference type="ARBA" id="ARBA00022679"/>
    </source>
</evidence>
<keyword evidence="13" id="KW-0862">Zinc</keyword>
<keyword evidence="22" id="KW-1185">Reference proteome</keyword>
<evidence type="ECO:0000256" key="15">
    <source>
        <dbReference type="ARBA" id="ARBA00023204"/>
    </source>
</evidence>
<evidence type="ECO:0000256" key="13">
    <source>
        <dbReference type="ARBA" id="ARBA00022833"/>
    </source>
</evidence>
<evidence type="ECO:0000256" key="9">
    <source>
        <dbReference type="ARBA" id="ARBA00022603"/>
    </source>
</evidence>
<keyword evidence="9 21" id="KW-0489">Methyltransferase</keyword>
<evidence type="ECO:0000313" key="22">
    <source>
        <dbReference type="Proteomes" id="UP001054837"/>
    </source>
</evidence>
<keyword evidence="14" id="KW-0238">DNA-binding</keyword>
<dbReference type="GO" id="GO:0032259">
    <property type="term" value="P:methylation"/>
    <property type="evidence" value="ECO:0007669"/>
    <property type="project" value="UniProtKB-KW"/>
</dbReference>
<dbReference type="InterPro" id="IPR001497">
    <property type="entry name" value="MethylDNA_cys_MeTrfase_AS"/>
</dbReference>
<comment type="caution">
    <text evidence="21">The sequence shown here is derived from an EMBL/GenBank/DDBJ whole genome shotgun (WGS) entry which is preliminary data.</text>
</comment>
<dbReference type="InterPro" id="IPR014048">
    <property type="entry name" value="MethylDNA_cys_MeTrfase_DNA-bd"/>
</dbReference>
<dbReference type="Gene3D" id="1.10.10.10">
    <property type="entry name" value="Winged helix-like DNA-binding domain superfamily/Winged helix DNA-binding domain"/>
    <property type="match status" value="1"/>
</dbReference>
<evidence type="ECO:0000256" key="16">
    <source>
        <dbReference type="ARBA" id="ARBA00023242"/>
    </source>
</evidence>
<dbReference type="GO" id="GO:0046872">
    <property type="term" value="F:metal ion binding"/>
    <property type="evidence" value="ECO:0007669"/>
    <property type="project" value="UniProtKB-KW"/>
</dbReference>
<proteinExistence type="inferred from homology"/>
<dbReference type="Proteomes" id="UP001054837">
    <property type="component" value="Unassembled WGS sequence"/>
</dbReference>
<evidence type="ECO:0000256" key="2">
    <source>
        <dbReference type="ARBA" id="ARBA00001947"/>
    </source>
</evidence>
<evidence type="ECO:0000256" key="12">
    <source>
        <dbReference type="ARBA" id="ARBA00022763"/>
    </source>
</evidence>
<dbReference type="SUPFAM" id="SSF53155">
    <property type="entry name" value="Methylated DNA-protein cysteine methyltransferase domain"/>
    <property type="match status" value="1"/>
</dbReference>
<feature type="domain" description="Methylated-DNA-[protein]-cysteine S-methyltransferase DNA binding" evidence="20">
    <location>
        <begin position="91"/>
        <end position="173"/>
    </location>
</feature>
<comment type="cofactor">
    <cofactor evidence="2">
        <name>Zn(2+)</name>
        <dbReference type="ChEBI" id="CHEBI:29105"/>
    </cofactor>
</comment>
<evidence type="ECO:0000313" key="21">
    <source>
        <dbReference type="EMBL" id="GIY83979.1"/>
    </source>
</evidence>
<evidence type="ECO:0000256" key="18">
    <source>
        <dbReference type="ARBA" id="ARBA00031621"/>
    </source>
</evidence>
<evidence type="ECO:0000256" key="1">
    <source>
        <dbReference type="ARBA" id="ARBA00001286"/>
    </source>
</evidence>
<sequence>MTSCSVSVFCVKVPIGNLQISYCQKGVHSIEILQNVTDTSPTCENALEKDFTNKVLMECIQWLKFYFDATFEQTDKSLPPVCPSVYFSKGDFTVRVWKTLSKCAPRGKTVSYGALASLCGSAGADRAVGRAMATNPLPLLVPCHRVVRANGTVGTYSGGGQSVKQWLLVHEGALDR</sequence>
<dbReference type="InterPro" id="IPR036631">
    <property type="entry name" value="MGMT_N_sf"/>
</dbReference>
<dbReference type="FunFam" id="3.30.160.70:FF:000001">
    <property type="entry name" value="Methylated-DNA--protein-cysteine methyltransferase"/>
    <property type="match status" value="1"/>
</dbReference>
<dbReference type="NCBIfam" id="TIGR00589">
    <property type="entry name" value="ogt"/>
    <property type="match status" value="1"/>
</dbReference>
<dbReference type="GO" id="GO:0003908">
    <property type="term" value="F:methylated-DNA-[protein]-cysteine S-methyltransferase activity"/>
    <property type="evidence" value="ECO:0007669"/>
    <property type="project" value="UniProtKB-EC"/>
</dbReference>
<dbReference type="SUPFAM" id="SSF46767">
    <property type="entry name" value="Methylated DNA-protein cysteine methyltransferase, C-terminal domain"/>
    <property type="match status" value="1"/>
</dbReference>
<evidence type="ECO:0000256" key="19">
    <source>
        <dbReference type="ARBA" id="ARBA00049348"/>
    </source>
</evidence>
<keyword evidence="11" id="KW-0479">Metal-binding</keyword>
<evidence type="ECO:0000256" key="5">
    <source>
        <dbReference type="ARBA" id="ARBA00008711"/>
    </source>
</evidence>
<evidence type="ECO:0000256" key="7">
    <source>
        <dbReference type="ARBA" id="ARBA00015377"/>
    </source>
</evidence>
<dbReference type="EMBL" id="BPLQ01014876">
    <property type="protein sequence ID" value="GIY83979.1"/>
    <property type="molecule type" value="Genomic_DNA"/>
</dbReference>
<dbReference type="GO" id="GO:0003677">
    <property type="term" value="F:DNA binding"/>
    <property type="evidence" value="ECO:0007669"/>
    <property type="project" value="UniProtKB-KW"/>
</dbReference>
<keyword evidence="15" id="KW-0234">DNA repair</keyword>
<evidence type="ECO:0000256" key="17">
    <source>
        <dbReference type="ARBA" id="ARBA00030795"/>
    </source>
</evidence>
<dbReference type="CDD" id="cd06445">
    <property type="entry name" value="ATase"/>
    <property type="match status" value="1"/>
</dbReference>
<dbReference type="PROSITE" id="PS00374">
    <property type="entry name" value="MGMT"/>
    <property type="match status" value="1"/>
</dbReference>
<gene>
    <name evidence="21" type="primary">Mgmt</name>
    <name evidence="21" type="ORF">CDAR_532891</name>
</gene>
<protein>
    <recommendedName>
        <fullName evidence="7">Methylated-DNA--protein-cysteine methyltransferase</fullName>
        <ecNumber evidence="6">2.1.1.63</ecNumber>
    </recommendedName>
    <alternativeName>
        <fullName evidence="17">6-O-methylguanine-DNA methyltransferase</fullName>
    </alternativeName>
    <alternativeName>
        <fullName evidence="18">O-6-methylguanine-DNA-alkyltransferase</fullName>
    </alternativeName>
</protein>
<dbReference type="FunFam" id="1.10.10.10:FF:000214">
    <property type="entry name" value="Methylated-DNA--protein-cysteine methyltransferase"/>
    <property type="match status" value="1"/>
</dbReference>
<organism evidence="21 22">
    <name type="scientific">Caerostris darwini</name>
    <dbReference type="NCBI Taxonomy" id="1538125"/>
    <lineage>
        <taxon>Eukaryota</taxon>
        <taxon>Metazoa</taxon>
        <taxon>Ecdysozoa</taxon>
        <taxon>Arthropoda</taxon>
        <taxon>Chelicerata</taxon>
        <taxon>Arachnida</taxon>
        <taxon>Araneae</taxon>
        <taxon>Araneomorphae</taxon>
        <taxon>Entelegynae</taxon>
        <taxon>Araneoidea</taxon>
        <taxon>Araneidae</taxon>
        <taxon>Caerostris</taxon>
    </lineage>
</organism>
<dbReference type="GO" id="GO:0006281">
    <property type="term" value="P:DNA repair"/>
    <property type="evidence" value="ECO:0007669"/>
    <property type="project" value="UniProtKB-KW"/>
</dbReference>
<comment type="catalytic activity">
    <reaction evidence="1">
        <text>a 4-O-methyl-thymidine in DNA + L-cysteinyl-[protein] = a thymidine in DNA + S-methyl-L-cysteinyl-[protein]</text>
        <dbReference type="Rhea" id="RHEA:53428"/>
        <dbReference type="Rhea" id="RHEA-COMP:10131"/>
        <dbReference type="Rhea" id="RHEA-COMP:10132"/>
        <dbReference type="Rhea" id="RHEA-COMP:13555"/>
        <dbReference type="Rhea" id="RHEA-COMP:13556"/>
        <dbReference type="ChEBI" id="CHEBI:29950"/>
        <dbReference type="ChEBI" id="CHEBI:82612"/>
        <dbReference type="ChEBI" id="CHEBI:137386"/>
        <dbReference type="ChEBI" id="CHEBI:137387"/>
        <dbReference type="EC" id="2.1.1.63"/>
    </reaction>
</comment>
<keyword evidence="10" id="KW-0808">Transferase</keyword>
<evidence type="ECO:0000259" key="20">
    <source>
        <dbReference type="Pfam" id="PF01035"/>
    </source>
</evidence>
<dbReference type="InterPro" id="IPR036388">
    <property type="entry name" value="WH-like_DNA-bd_sf"/>
</dbReference>
<evidence type="ECO:0000256" key="11">
    <source>
        <dbReference type="ARBA" id="ARBA00022723"/>
    </source>
</evidence>
<dbReference type="EC" id="2.1.1.63" evidence="6"/>
<evidence type="ECO:0000256" key="8">
    <source>
        <dbReference type="ARBA" id="ARBA00022553"/>
    </source>
</evidence>
<reference evidence="21 22" key="1">
    <citation type="submission" date="2021-06" db="EMBL/GenBank/DDBJ databases">
        <title>Caerostris darwini draft genome.</title>
        <authorList>
            <person name="Kono N."/>
            <person name="Arakawa K."/>
        </authorList>
    </citation>
    <scope>NUCLEOTIDE SEQUENCE [LARGE SCALE GENOMIC DNA]</scope>
</reference>
<dbReference type="Pfam" id="PF01035">
    <property type="entry name" value="DNA_binding_1"/>
    <property type="match status" value="1"/>
</dbReference>
<comment type="function">
    <text evidence="3">Involved in the cellular defense against the biological effects of O6-methylguanine (O6-MeG) and O4-methylthymine (O4-MeT) in DNA. Repairs the methylated nucleobase in DNA by stoichiometrically transferring the methyl group to a cysteine residue in the enzyme. This is a suicide reaction: the enzyme is irreversibly inactivated.</text>
</comment>
<comment type="subcellular location">
    <subcellularLocation>
        <location evidence="4">Nucleus</location>
    </subcellularLocation>
</comment>